<feature type="region of interest" description="Disordered" evidence="5">
    <location>
        <begin position="1"/>
        <end position="25"/>
    </location>
</feature>
<dbReference type="GO" id="GO:0006357">
    <property type="term" value="P:regulation of transcription by RNA polymerase II"/>
    <property type="evidence" value="ECO:0007669"/>
    <property type="project" value="TreeGrafter"/>
</dbReference>
<evidence type="ECO:0000313" key="9">
    <source>
        <dbReference type="Proteomes" id="UP001162131"/>
    </source>
</evidence>
<accession>A0AAU9IZ83</accession>
<dbReference type="PROSITE" id="PS51805">
    <property type="entry name" value="EPHD"/>
    <property type="match status" value="1"/>
</dbReference>
<dbReference type="AlphaFoldDB" id="A0AAU9IZ83"/>
<evidence type="ECO:0000256" key="3">
    <source>
        <dbReference type="ARBA" id="ARBA00022833"/>
    </source>
</evidence>
<feature type="domain" description="PHD-type" evidence="6">
    <location>
        <begin position="684"/>
        <end position="751"/>
    </location>
</feature>
<keyword evidence="2 4" id="KW-0863">Zinc-finger</keyword>
<evidence type="ECO:0000256" key="5">
    <source>
        <dbReference type="SAM" id="MobiDB-lite"/>
    </source>
</evidence>
<name>A0AAU9IZ83_9CILI</name>
<dbReference type="InterPro" id="IPR011011">
    <property type="entry name" value="Znf_FYVE_PHD"/>
</dbReference>
<dbReference type="InterPro" id="IPR034732">
    <property type="entry name" value="EPHD"/>
</dbReference>
<keyword evidence="1" id="KW-0479">Metal-binding</keyword>
<dbReference type="PANTHER" id="PTHR13793:SF107">
    <property type="entry name" value="BROMODOMAIN-CONTAINING PROTEIN HOMOLOG"/>
    <property type="match status" value="1"/>
</dbReference>
<dbReference type="InterPro" id="IPR001965">
    <property type="entry name" value="Znf_PHD"/>
</dbReference>
<evidence type="ECO:0000256" key="2">
    <source>
        <dbReference type="ARBA" id="ARBA00022771"/>
    </source>
</evidence>
<dbReference type="Pfam" id="PF13832">
    <property type="entry name" value="zf-HC5HC2H_2"/>
    <property type="match status" value="1"/>
</dbReference>
<comment type="caution">
    <text evidence="8">The sequence shown here is derived from an EMBL/GenBank/DDBJ whole genome shotgun (WGS) entry which is preliminary data.</text>
</comment>
<dbReference type="Pfam" id="PF13831">
    <property type="entry name" value="PHD_2"/>
    <property type="match status" value="1"/>
</dbReference>
<dbReference type="PROSITE" id="PS50016">
    <property type="entry name" value="ZF_PHD_2"/>
    <property type="match status" value="2"/>
</dbReference>
<feature type="domain" description="PHD-type" evidence="7">
    <location>
        <begin position="355"/>
        <end position="482"/>
    </location>
</feature>
<dbReference type="PROSITE" id="PS01359">
    <property type="entry name" value="ZF_PHD_1"/>
    <property type="match status" value="1"/>
</dbReference>
<sequence length="761" mass="88690">MLESAATLYEDSSDSPAEESIKPQYENKSSRQHCIFCEKATNPLTQLPSCSLAHSSCRENRSCIICGLSGMTLHCRSYGCSRVVHPWCMDWTLHFSFSLEDPRCDIHLPNGRRKREYQRVWQSRQVAHKVGEDAESVRIIKETYDDYKAPNVYTGNILWYVIGVQYFPNTYMIENFPDFCIKEKDEEPYFDGDVDFLIKCYEKEHEDIAKENERLINESLKPEINRKTIEVVDNGIKKIKHNKEDDLILGEIKKINRRGHYEEYLKYFETKGRGDNEFSYAEKRQSGLRGPPKCEEDWVCGVCGDGDYEDDDLIVICSRCEMGAHMKCYGIPNVPDHDWYCQACEKTNSPEERHSLKCALCSVNGGAIKLTIHQTSKELSFPNYDFKGNPEKVWVHVFCALHIEPATITDKLNVSGIDLTKIDMKRFSLRCGKCGSKEGACLQCQHGRCQAAYHPECGKDLFTNTRDKSGYDEVGMYCPLHKPLKLRRVLESREKKTVEDIINFAKIFDKTSKKKKKLKSPVTKKKKKSKSEKEPFSCIEKFKLWKAMDEKLDYLVKHKNNGFSFIIKQKNASNALRSSVEVQKPFIYNTLDPQAILQYNITVPGRKPFECYTFYKAFIQPLIKKEFGILNVQPSTFVPKGKIKKIKKIILKDEIEKEKARAKEQKLVQAMISVPVLEDVYTKEVYCICRKPYVEQTFKRAYESEEDFEKRKWFTSMIECEQCNEWFHNECMKFPYLHEEKEFYCPSCKPKRMHLSEDKLD</sequence>
<dbReference type="Gene3D" id="3.30.40.10">
    <property type="entry name" value="Zinc/RING finger domain, C3HC4 (zinc finger)"/>
    <property type="match status" value="3"/>
</dbReference>
<proteinExistence type="predicted"/>
<keyword evidence="9" id="KW-1185">Reference proteome</keyword>
<dbReference type="EMBL" id="CAJZBQ010000022">
    <property type="protein sequence ID" value="CAG9319325.1"/>
    <property type="molecule type" value="Genomic_DNA"/>
</dbReference>
<dbReference type="InterPro" id="IPR019786">
    <property type="entry name" value="Zinc_finger_PHD-type_CS"/>
</dbReference>
<evidence type="ECO:0000256" key="1">
    <source>
        <dbReference type="ARBA" id="ARBA00022723"/>
    </source>
</evidence>
<dbReference type="InterPro" id="IPR050701">
    <property type="entry name" value="Histone_Mod_Regulator"/>
</dbReference>
<evidence type="ECO:0000313" key="8">
    <source>
        <dbReference type="EMBL" id="CAG9319325.1"/>
    </source>
</evidence>
<evidence type="ECO:0000259" key="7">
    <source>
        <dbReference type="PROSITE" id="PS51805"/>
    </source>
</evidence>
<keyword evidence="3" id="KW-0862">Zinc</keyword>
<organism evidence="8 9">
    <name type="scientific">Blepharisma stoltei</name>
    <dbReference type="NCBI Taxonomy" id="1481888"/>
    <lineage>
        <taxon>Eukaryota</taxon>
        <taxon>Sar</taxon>
        <taxon>Alveolata</taxon>
        <taxon>Ciliophora</taxon>
        <taxon>Postciliodesmatophora</taxon>
        <taxon>Heterotrichea</taxon>
        <taxon>Heterotrichida</taxon>
        <taxon>Blepharismidae</taxon>
        <taxon>Blepharisma</taxon>
    </lineage>
</organism>
<dbReference type="InterPro" id="IPR013083">
    <property type="entry name" value="Znf_RING/FYVE/PHD"/>
</dbReference>
<protein>
    <submittedName>
        <fullName evidence="8">Uncharacterized protein</fullName>
    </submittedName>
</protein>
<evidence type="ECO:0000256" key="4">
    <source>
        <dbReference type="PROSITE-ProRule" id="PRU00146"/>
    </source>
</evidence>
<evidence type="ECO:0000259" key="6">
    <source>
        <dbReference type="PROSITE" id="PS50016"/>
    </source>
</evidence>
<dbReference type="GO" id="GO:0008270">
    <property type="term" value="F:zinc ion binding"/>
    <property type="evidence" value="ECO:0007669"/>
    <property type="project" value="UniProtKB-KW"/>
</dbReference>
<dbReference type="SUPFAM" id="SSF57903">
    <property type="entry name" value="FYVE/PHD zinc finger"/>
    <property type="match status" value="2"/>
</dbReference>
<reference evidence="8" key="1">
    <citation type="submission" date="2021-09" db="EMBL/GenBank/DDBJ databases">
        <authorList>
            <consortium name="AG Swart"/>
            <person name="Singh M."/>
            <person name="Singh A."/>
            <person name="Seah K."/>
            <person name="Emmerich C."/>
        </authorList>
    </citation>
    <scope>NUCLEOTIDE SEQUENCE</scope>
    <source>
        <strain evidence="8">ATCC30299</strain>
    </source>
</reference>
<dbReference type="SMART" id="SM00249">
    <property type="entry name" value="PHD"/>
    <property type="match status" value="4"/>
</dbReference>
<dbReference type="PANTHER" id="PTHR13793">
    <property type="entry name" value="PHD FINGER PROTEINS"/>
    <property type="match status" value="1"/>
</dbReference>
<dbReference type="Proteomes" id="UP001162131">
    <property type="component" value="Unassembled WGS sequence"/>
</dbReference>
<dbReference type="CDD" id="cd15571">
    <property type="entry name" value="ePHD"/>
    <property type="match status" value="1"/>
</dbReference>
<gene>
    <name evidence="8" type="ORF">BSTOLATCC_MIC23533</name>
</gene>
<dbReference type="InterPro" id="IPR019787">
    <property type="entry name" value="Znf_PHD-finger"/>
</dbReference>
<dbReference type="Pfam" id="PF00628">
    <property type="entry name" value="PHD"/>
    <property type="match status" value="1"/>
</dbReference>
<feature type="domain" description="PHD-type" evidence="6">
    <location>
        <begin position="297"/>
        <end position="347"/>
    </location>
</feature>
<dbReference type="CDD" id="cd15492">
    <property type="entry name" value="PHD_BRPF_JADE_like"/>
    <property type="match status" value="1"/>
</dbReference>